<evidence type="ECO:0000259" key="2">
    <source>
        <dbReference type="PROSITE" id="PS50983"/>
    </source>
</evidence>
<dbReference type="NCBIfam" id="NF038402">
    <property type="entry name" value="TroA_like"/>
    <property type="match status" value="1"/>
</dbReference>
<dbReference type="GO" id="GO:0071281">
    <property type="term" value="P:cellular response to iron ion"/>
    <property type="evidence" value="ECO:0007669"/>
    <property type="project" value="TreeGrafter"/>
</dbReference>
<accession>A0A0W8FSS9</accession>
<dbReference type="Pfam" id="PF01497">
    <property type="entry name" value="Peripla_BP_2"/>
    <property type="match status" value="1"/>
</dbReference>
<evidence type="ECO:0000313" key="3">
    <source>
        <dbReference type="EMBL" id="KUG23946.1"/>
    </source>
</evidence>
<feature type="domain" description="Fe/B12 periplasmic-binding" evidence="2">
    <location>
        <begin position="49"/>
        <end position="300"/>
    </location>
</feature>
<dbReference type="CDD" id="cd01144">
    <property type="entry name" value="BtuF"/>
    <property type="match status" value="1"/>
</dbReference>
<dbReference type="PANTHER" id="PTHR30535">
    <property type="entry name" value="VITAMIN B12-BINDING PROTEIN"/>
    <property type="match status" value="1"/>
</dbReference>
<comment type="caution">
    <text evidence="3">The sequence shown here is derived from an EMBL/GenBank/DDBJ whole genome shotgun (WGS) entry which is preliminary data.</text>
</comment>
<proteinExistence type="predicted"/>
<dbReference type="PROSITE" id="PS50983">
    <property type="entry name" value="FE_B12_PBP"/>
    <property type="match status" value="1"/>
</dbReference>
<organism evidence="3">
    <name type="scientific">hydrocarbon metagenome</name>
    <dbReference type="NCBI Taxonomy" id="938273"/>
    <lineage>
        <taxon>unclassified sequences</taxon>
        <taxon>metagenomes</taxon>
        <taxon>ecological metagenomes</taxon>
    </lineage>
</organism>
<dbReference type="InterPro" id="IPR002491">
    <property type="entry name" value="ABC_transptr_periplasmic_BD"/>
</dbReference>
<dbReference type="AlphaFoldDB" id="A0A0W8FSS9"/>
<keyword evidence="1" id="KW-0732">Signal</keyword>
<protein>
    <submittedName>
        <fullName evidence="3">Vitamin b12 abc transporter, b12-binding component btuf</fullName>
    </submittedName>
</protein>
<dbReference type="EMBL" id="LNQE01000876">
    <property type="protein sequence ID" value="KUG23946.1"/>
    <property type="molecule type" value="Genomic_DNA"/>
</dbReference>
<dbReference type="SUPFAM" id="SSF53807">
    <property type="entry name" value="Helical backbone' metal receptor"/>
    <property type="match status" value="1"/>
</dbReference>
<reference evidence="3" key="1">
    <citation type="journal article" date="2015" name="Proc. Natl. Acad. Sci. U.S.A.">
        <title>Networks of energetic and metabolic interactions define dynamics in microbial communities.</title>
        <authorList>
            <person name="Embree M."/>
            <person name="Liu J.K."/>
            <person name="Al-Bassam M.M."/>
            <person name="Zengler K."/>
        </authorList>
    </citation>
    <scope>NUCLEOTIDE SEQUENCE</scope>
</reference>
<dbReference type="PANTHER" id="PTHR30535:SF34">
    <property type="entry name" value="MOLYBDATE-BINDING PROTEIN MOLA"/>
    <property type="match status" value="1"/>
</dbReference>
<evidence type="ECO:0000256" key="1">
    <source>
        <dbReference type="ARBA" id="ARBA00022729"/>
    </source>
</evidence>
<gene>
    <name evidence="3" type="ORF">ASZ90_006244</name>
</gene>
<dbReference type="InterPro" id="IPR054828">
    <property type="entry name" value="Vit_B12_bind_prot"/>
</dbReference>
<sequence length="305" mass="33885">MRKQFKSTNSILLILFTAVFTVFHAHISCARMVTDEIGRNINIISTPQRIVSLAPGLTEILYALGLDEKIVGVTSYCNWPTRARQKTRIGGFTNPSVEKIVSLKPDLIIVTADGNRKDIMQKLERIGLSVYVTNPSDTAGILKSILDIGEITNGQKEAGKLVEKLQKRLNNIAEQIKHKSKPRVFFQIGLEPVITVGKGTLINETIERAGGFNVAGLDTARYPRYSAEGIMQASPEIVLFAPMANDREFVAVKKFWQELKGVPAVKNNKIYPVNTDLIGRASPRIVDAIEKMAMIFHPEIKDSIR</sequence>
<name>A0A0W8FSS9_9ZZZZ</name>
<dbReference type="InterPro" id="IPR050902">
    <property type="entry name" value="ABC_Transporter_SBP"/>
</dbReference>
<dbReference type="Gene3D" id="3.40.50.1980">
    <property type="entry name" value="Nitrogenase molybdenum iron protein domain"/>
    <property type="match status" value="2"/>
</dbReference>